<dbReference type="SUPFAM" id="SSF144020">
    <property type="entry name" value="FdhE-like"/>
    <property type="match status" value="1"/>
</dbReference>
<dbReference type="HOGENOM" id="CLU_726877_0_0_2"/>
<dbReference type="GeneID" id="10152915"/>
<reference evidence="4" key="1">
    <citation type="submission" date="2010-11" db="EMBL/GenBank/DDBJ databases">
        <title>The complete genome of Desulfurococcus mucosus DSM 2162.</title>
        <authorList>
            <consortium name="US DOE Joint Genome Institute (JGI-PGF)"/>
            <person name="Lucas S."/>
            <person name="Copeland A."/>
            <person name="Lapidus A."/>
            <person name="Bruce D."/>
            <person name="Goodwin L."/>
            <person name="Pitluck S."/>
            <person name="Kyrpides N."/>
            <person name="Mavromatis K."/>
            <person name="Pagani I."/>
            <person name="Ivanova N."/>
            <person name="Ovchinnikova G."/>
            <person name="Chertkov O."/>
            <person name="Held B."/>
            <person name="Brettin T."/>
            <person name="Detter J.C."/>
            <person name="Tapia R."/>
            <person name="Han C."/>
            <person name="Land M."/>
            <person name="Hauser L."/>
            <person name="Markowitz V."/>
            <person name="Cheng J.-F."/>
            <person name="Hugenholtz P."/>
            <person name="Woyke T."/>
            <person name="Wu D."/>
            <person name="Wirth R."/>
            <person name="Bilek Y."/>
            <person name="Hader T."/>
            <person name="Klenk H.-P."/>
            <person name="Eisen J.A."/>
        </authorList>
    </citation>
    <scope>NUCLEOTIDE SEQUENCE [LARGE SCALE GENOMIC DNA]</scope>
    <source>
        <strain evidence="4">ATCC 35584 / DSM 2162 / JCM 9187 / O7/1</strain>
    </source>
</reference>
<keyword evidence="1" id="KW-0238">DNA-binding</keyword>
<dbReference type="InterPro" id="IPR024064">
    <property type="entry name" value="FdhE-like_sf"/>
</dbReference>
<dbReference type="EMBL" id="CP002363">
    <property type="protein sequence ID" value="ADV64543.1"/>
    <property type="molecule type" value="Genomic_DNA"/>
</dbReference>
<dbReference type="InterPro" id="IPR010095">
    <property type="entry name" value="Cas12f1-like_TNB"/>
</dbReference>
<dbReference type="GO" id="GO:0003677">
    <property type="term" value="F:DNA binding"/>
    <property type="evidence" value="ECO:0007669"/>
    <property type="project" value="UniProtKB-KW"/>
</dbReference>
<organism evidence="3 4">
    <name type="scientific">Desulfurococcus mucosus (strain ATCC 35584 / DSM 2162 / JCM 9187 / O7/1)</name>
    <dbReference type="NCBI Taxonomy" id="765177"/>
    <lineage>
        <taxon>Archaea</taxon>
        <taxon>Thermoproteota</taxon>
        <taxon>Thermoprotei</taxon>
        <taxon>Desulfurococcales</taxon>
        <taxon>Desulfurococcaceae</taxon>
        <taxon>Desulfurococcus</taxon>
    </lineage>
</organism>
<dbReference type="Proteomes" id="UP000001068">
    <property type="component" value="Chromosome"/>
</dbReference>
<dbReference type="eggNOG" id="arCOG00679">
    <property type="taxonomic scope" value="Archaea"/>
</dbReference>
<evidence type="ECO:0000313" key="4">
    <source>
        <dbReference type="Proteomes" id="UP000001068"/>
    </source>
</evidence>
<evidence type="ECO:0000259" key="2">
    <source>
        <dbReference type="Pfam" id="PF07282"/>
    </source>
</evidence>
<gene>
    <name evidence="3" type="ordered locus">Desmu_0224</name>
</gene>
<evidence type="ECO:0000256" key="1">
    <source>
        <dbReference type="ARBA" id="ARBA00023125"/>
    </source>
</evidence>
<evidence type="ECO:0000313" key="3">
    <source>
        <dbReference type="EMBL" id="ADV64543.1"/>
    </source>
</evidence>
<dbReference type="NCBIfam" id="TIGR01766">
    <property type="entry name" value="IS200/IS605 family accessory protein TnpB-like domain"/>
    <property type="match status" value="1"/>
</dbReference>
<dbReference type="KEGG" id="dmu:Desmu_0224"/>
<keyword evidence="4" id="KW-1185">Reference proteome</keyword>
<dbReference type="Pfam" id="PF07282">
    <property type="entry name" value="Cas12f1-like_TNB"/>
    <property type="match status" value="1"/>
</dbReference>
<proteinExistence type="predicted"/>
<dbReference type="RefSeq" id="WP_013561765.1">
    <property type="nucleotide sequence ID" value="NC_014961.1"/>
</dbReference>
<protein>
    <submittedName>
        <fullName evidence="3">Transposase, IS605 OrfB family</fullName>
    </submittedName>
</protein>
<name>E8R7P8_DESM0</name>
<accession>E8R7P8</accession>
<sequence length="444" mass="51004" precursor="true">MGGEGFLTLCVVFRVSPEPVGEPLLLSLLRRYRDALNYSIKRIHGYMEENGLKKTPGDGAVHGLLYEELKSRFGLPSRIAVDCYREAKSILKSWLGNGGNGGLPRARRPRMWLTEKQGYRVRDGYVEIIGGLRLKIIGWDRRYDQYPSRQAVLTYRSGKFLLRVAKRVPKPQPISPVDVLAVDVNEKYIVAGNHRVEYRFETAVEKAVRYRELAERLQRKYSNGSYRAWLRRRGIRDRVRRFHEKARSIIEDWARKVSREIALTARRDGYAVAREDLTYLVESLRRLPRQHKTKLILLGYRRLGYWLDWQCEKHGVPHIAVDPRNTSSTCPLCGSRLIENGYRRMKCPNCGFEADRDTVAVLNIRRKALLQMGGSLTTPTAPQMTDVAPNRCGEPVNRPKGNPFRAGRRSDLGDASLTAWLNDSTYTATRIPRQALWRAPYTCS</sequence>
<feature type="domain" description="Cas12f1-like TNB" evidence="2">
    <location>
        <begin position="300"/>
        <end position="364"/>
    </location>
</feature>
<reference evidence="3 4" key="2">
    <citation type="journal article" date="2011" name="Stand. Genomic Sci.">
        <title>Complete genome sequence of Desulfurococcus mucosus type strain (O7/1).</title>
        <authorList>
            <person name="Wirth R."/>
            <person name="Chertkov O."/>
            <person name="Held B."/>
            <person name="Lapidus A."/>
            <person name="Nolan M."/>
            <person name="Lucas S."/>
            <person name="Hammon N."/>
            <person name="Deshpande S."/>
            <person name="Cheng J.F."/>
            <person name="Tapia R."/>
            <person name="Han C."/>
            <person name="Goodwin L."/>
            <person name="Pitluck S."/>
            <person name="Liolios K."/>
            <person name="Ioanna P."/>
            <person name="Ivanova N."/>
            <person name="Mavromatis K."/>
            <person name="Mikhailova N."/>
            <person name="Pati A."/>
            <person name="Chen A."/>
            <person name="Palaniappan K."/>
            <person name="Land M."/>
            <person name="Hauser L."/>
            <person name="Chang Y.J."/>
            <person name="Jeffries C.D."/>
            <person name="Bilek Y."/>
            <person name="Hader T."/>
            <person name="Rohde M."/>
            <person name="Spring S."/>
            <person name="Sikorski J."/>
            <person name="Goker M."/>
            <person name="Woyke T."/>
            <person name="Bristow J."/>
            <person name="Eisen J.A."/>
            <person name="Markowitz V."/>
            <person name="Hugenholtz P."/>
            <person name="Kyrpides N.C."/>
            <person name="Klenk H.P."/>
        </authorList>
    </citation>
    <scope>NUCLEOTIDE SEQUENCE [LARGE SCALE GENOMIC DNA]</scope>
    <source>
        <strain evidence="4">ATCC 35584 / DSM 2162 / JCM 9187 / O7/1</strain>
    </source>
</reference>
<dbReference type="NCBIfam" id="NF040570">
    <property type="entry name" value="guided_TnpB"/>
    <property type="match status" value="1"/>
</dbReference>
<dbReference type="AlphaFoldDB" id="E8R7P8"/>
<dbReference type="STRING" id="765177.Desmu_0224"/>